<name>A0A484HFK3_9BACT</name>
<dbReference type="EMBL" id="CAACVI010000013">
    <property type="protein sequence ID" value="VEN73992.1"/>
    <property type="molecule type" value="Genomic_DNA"/>
</dbReference>
<organism evidence="1">
    <name type="scientific">uncultured Desulfobacteraceae bacterium</name>
    <dbReference type="NCBI Taxonomy" id="218296"/>
    <lineage>
        <taxon>Bacteria</taxon>
        <taxon>Pseudomonadati</taxon>
        <taxon>Thermodesulfobacteriota</taxon>
        <taxon>Desulfobacteria</taxon>
        <taxon>Desulfobacterales</taxon>
        <taxon>Desulfobacteraceae</taxon>
        <taxon>environmental samples</taxon>
    </lineage>
</organism>
<evidence type="ECO:0000313" key="1">
    <source>
        <dbReference type="EMBL" id="VEN73992.1"/>
    </source>
</evidence>
<accession>A0A484HFK3</accession>
<proteinExistence type="predicted"/>
<dbReference type="AlphaFoldDB" id="A0A484HFK3"/>
<sequence length="66" mass="7862">MKPSQIKPATPEADDQNALVCMKHGIRVDADRADCRDPEIYCKFRPSCLIWFMRKERKRKEKREKP</sequence>
<gene>
    <name evidence="1" type="ORF">EPICR_200043</name>
</gene>
<protein>
    <submittedName>
        <fullName evidence="1">Uncharacterized protein</fullName>
    </submittedName>
</protein>
<reference evidence="1" key="1">
    <citation type="submission" date="2019-01" db="EMBL/GenBank/DDBJ databases">
        <authorList>
            <consortium name="Genoscope - CEA"/>
            <person name="William W."/>
        </authorList>
    </citation>
    <scope>NUCLEOTIDE SEQUENCE</scope>
    <source>
        <strain evidence="1">CR-1</strain>
    </source>
</reference>